<dbReference type="VEuPathDB" id="TrichDB:TVAGG3_0248780"/>
<dbReference type="KEGG" id="tva:4748341"/>
<sequence length="195" mass="23095">MAASDEKMPVLIANVFTKENGTDVDEVQYLPENEIWSRIIHQEKFNNLDEKKKSSIYRRFLTALHSNRTSLAFFESKYDPETKQNLYRLRSSSYDIAAMSQSYNEPKYSPNERNTKRIEELQREIRKLRSEIAQLEMDNMQWQNTIDQRRQSVPPEVLQNFSTYEKYAKIIDERGAKFVEVEKEILKIGSTVLKK</sequence>
<name>A2FWR1_TRIV3</name>
<dbReference type="VEuPathDB" id="TrichDB:TVAG_141980"/>
<reference evidence="2" key="1">
    <citation type="submission" date="2006-10" db="EMBL/GenBank/DDBJ databases">
        <authorList>
            <person name="Amadeo P."/>
            <person name="Zhao Q."/>
            <person name="Wortman J."/>
            <person name="Fraser-Liggett C."/>
            <person name="Carlton J."/>
        </authorList>
    </citation>
    <scope>NUCLEOTIDE SEQUENCE</scope>
    <source>
        <strain evidence="2">G3</strain>
    </source>
</reference>
<evidence type="ECO:0000313" key="3">
    <source>
        <dbReference type="Proteomes" id="UP000001542"/>
    </source>
</evidence>
<dbReference type="InParanoid" id="A2FWR1"/>
<keyword evidence="3" id="KW-1185">Reference proteome</keyword>
<dbReference type="AlphaFoldDB" id="A2FWR1"/>
<reference evidence="2" key="2">
    <citation type="journal article" date="2007" name="Science">
        <title>Draft genome sequence of the sexually transmitted pathogen Trichomonas vaginalis.</title>
        <authorList>
            <person name="Carlton J.M."/>
            <person name="Hirt R.P."/>
            <person name="Silva J.C."/>
            <person name="Delcher A.L."/>
            <person name="Schatz M."/>
            <person name="Zhao Q."/>
            <person name="Wortman J.R."/>
            <person name="Bidwell S.L."/>
            <person name="Alsmark U.C.M."/>
            <person name="Besteiro S."/>
            <person name="Sicheritz-Ponten T."/>
            <person name="Noel C.J."/>
            <person name="Dacks J.B."/>
            <person name="Foster P.G."/>
            <person name="Simillion C."/>
            <person name="Van de Peer Y."/>
            <person name="Miranda-Saavedra D."/>
            <person name="Barton G.J."/>
            <person name="Westrop G.D."/>
            <person name="Mueller S."/>
            <person name="Dessi D."/>
            <person name="Fiori P.L."/>
            <person name="Ren Q."/>
            <person name="Paulsen I."/>
            <person name="Zhang H."/>
            <person name="Bastida-Corcuera F.D."/>
            <person name="Simoes-Barbosa A."/>
            <person name="Brown M.T."/>
            <person name="Hayes R.D."/>
            <person name="Mukherjee M."/>
            <person name="Okumura C.Y."/>
            <person name="Schneider R."/>
            <person name="Smith A.J."/>
            <person name="Vanacova S."/>
            <person name="Villalvazo M."/>
            <person name="Haas B.J."/>
            <person name="Pertea M."/>
            <person name="Feldblyum T.V."/>
            <person name="Utterback T.R."/>
            <person name="Shu C.L."/>
            <person name="Osoegawa K."/>
            <person name="de Jong P.J."/>
            <person name="Hrdy I."/>
            <person name="Horvathova L."/>
            <person name="Zubacova Z."/>
            <person name="Dolezal P."/>
            <person name="Malik S.B."/>
            <person name="Logsdon J.M. Jr."/>
            <person name="Henze K."/>
            <person name="Gupta A."/>
            <person name="Wang C.C."/>
            <person name="Dunne R.L."/>
            <person name="Upcroft J.A."/>
            <person name="Upcroft P."/>
            <person name="White O."/>
            <person name="Salzberg S.L."/>
            <person name="Tang P."/>
            <person name="Chiu C.-H."/>
            <person name="Lee Y.-S."/>
            <person name="Embley T.M."/>
            <person name="Coombs G.H."/>
            <person name="Mottram J.C."/>
            <person name="Tachezy J."/>
            <person name="Fraser-Liggett C.M."/>
            <person name="Johnson P.J."/>
        </authorList>
    </citation>
    <scope>NUCLEOTIDE SEQUENCE [LARGE SCALE GENOMIC DNA]</scope>
    <source>
        <strain evidence="2">G3</strain>
    </source>
</reference>
<dbReference type="SMR" id="A2FWR1"/>
<dbReference type="Proteomes" id="UP000001542">
    <property type="component" value="Unassembled WGS sequence"/>
</dbReference>
<evidence type="ECO:0000313" key="2">
    <source>
        <dbReference type="EMBL" id="EAX90654.1"/>
    </source>
</evidence>
<accession>A2FWR1</accession>
<dbReference type="EMBL" id="DS114091">
    <property type="protein sequence ID" value="EAX90654.1"/>
    <property type="molecule type" value="Genomic_DNA"/>
</dbReference>
<evidence type="ECO:0000256" key="1">
    <source>
        <dbReference type="SAM" id="Coils"/>
    </source>
</evidence>
<proteinExistence type="predicted"/>
<protein>
    <submittedName>
        <fullName evidence="2">Uncharacterized protein</fullName>
    </submittedName>
</protein>
<organism evidence="2 3">
    <name type="scientific">Trichomonas vaginalis (strain ATCC PRA-98 / G3)</name>
    <dbReference type="NCBI Taxonomy" id="412133"/>
    <lineage>
        <taxon>Eukaryota</taxon>
        <taxon>Metamonada</taxon>
        <taxon>Parabasalia</taxon>
        <taxon>Trichomonadida</taxon>
        <taxon>Trichomonadidae</taxon>
        <taxon>Trichomonas</taxon>
    </lineage>
</organism>
<gene>
    <name evidence="2" type="ORF">TVAG_141980</name>
</gene>
<feature type="coiled-coil region" evidence="1">
    <location>
        <begin position="111"/>
        <end position="145"/>
    </location>
</feature>
<dbReference type="RefSeq" id="XP_001303584.1">
    <property type="nucleotide sequence ID" value="XM_001303583.1"/>
</dbReference>
<keyword evidence="1" id="KW-0175">Coiled coil</keyword>